<dbReference type="Gene3D" id="3.90.1440.10">
    <property type="entry name" value="SecA, preprotein cross-linking domain"/>
    <property type="match status" value="1"/>
</dbReference>
<sequence length="771" mass="83319">MGLRQSFRRWIGRPGTADVSQHSSAVDAANRLAAEIDALDDAGLAERYAVLREFVTDELTPDDLATLLAIGRSAAERAVGERSYDEQLLGAAGLLAGQVIEMATGEGKTMVGALAATGFVARGRRVQVLSVNDYLARRDAEWMGPIFTLLGISVGHVTQNATPEQRRAAYATDVCYASISEVGFDTLRDRLCTDPDQRVLTPLDVAVVDEADAVMIDEAKVPLVLAGSDEQGDDASEAARIVEQLDPETDIEIGGDRRSANLTEAGLQHVEQLLGIDDLYAAGQERVLTAVNIALHAQVLLTRDVDYLVEDGQVKLIDLNRGRVAELQRWPDGLHAAVEAKEELAVTGRGVILDSTTIQALISSYPLVCGMTGTAVAAAEQLREFYELEVGVIPTHRPNIRVDEEDRLYVDQADKEQALITAIVELHETGRPVLVGTHDVAASERLHDRLVEAGVDCSVLNAKNDAEEATLIAEAGRLGAVTVSTQMAGRGVDIRLGGADEADREAVAELGGLLVIGTGRYPTRRLDDQLRGRAGRQGDPGGSVFFTSLQDNPETASFVVRDSQVDETGRISSAAAQHQVEHAQRVGEGELLDVHRNSWLYSQQLHHQRLAVLERREQLLTGDAAADLIAARSSERWDALVEELGEEPVAAAARTLCLFHLDQAWSDHLAFAQDLREGIHLRALGRQTPLHAFHAEAQAAFRTVISDADDAAVEVFDSAVITADGLDEDASKVRRPSATWTYLVDDNPFGTPEDHLFEAFGSLVKKAAGRD</sequence>
<dbReference type="InterPro" id="IPR011116">
    <property type="entry name" value="SecA_Wing/Scaffold"/>
</dbReference>
<dbReference type="PROSITE" id="PS51196">
    <property type="entry name" value="SECA_MOTOR_DEAD"/>
    <property type="match status" value="1"/>
</dbReference>
<dbReference type="InterPro" id="IPR036266">
    <property type="entry name" value="SecA_Wing/Scaffold_sf"/>
</dbReference>
<keyword evidence="8 11" id="KW-1278">Translocase</keyword>
<dbReference type="InterPro" id="IPR011115">
    <property type="entry name" value="SecA_DEAD"/>
</dbReference>
<evidence type="ECO:0000259" key="13">
    <source>
        <dbReference type="PROSITE" id="PS51196"/>
    </source>
</evidence>
<dbReference type="InterPro" id="IPR011130">
    <property type="entry name" value="SecA_preprotein_X-link_dom"/>
</dbReference>
<comment type="catalytic activity">
    <reaction evidence="11">
        <text>ATP + H2O + cellular proteinSide 1 = ADP + phosphate + cellular proteinSide 2.</text>
        <dbReference type="EC" id="7.4.2.8"/>
    </reaction>
</comment>
<dbReference type="SUPFAM" id="SSF81767">
    <property type="entry name" value="Pre-protein crosslinking domain of SecA"/>
    <property type="match status" value="1"/>
</dbReference>
<dbReference type="InterPro" id="IPR027417">
    <property type="entry name" value="P-loop_NTPase"/>
</dbReference>
<dbReference type="EC" id="7.4.2.8" evidence="11"/>
<evidence type="ECO:0000256" key="4">
    <source>
        <dbReference type="ARBA" id="ARBA00022475"/>
    </source>
</evidence>
<dbReference type="InterPro" id="IPR020937">
    <property type="entry name" value="SecA_CS"/>
</dbReference>
<evidence type="ECO:0000313" key="14">
    <source>
        <dbReference type="EMBL" id="MBA8793479.1"/>
    </source>
</evidence>
<name>A0A7W3IQQ8_9ACTN</name>
<proteinExistence type="inferred from homology"/>
<dbReference type="Pfam" id="PF07516">
    <property type="entry name" value="SecA_SW"/>
    <property type="match status" value="1"/>
</dbReference>
<dbReference type="EMBL" id="JACGWT010000002">
    <property type="protein sequence ID" value="MBA8793479.1"/>
    <property type="molecule type" value="Genomic_DNA"/>
</dbReference>
<dbReference type="SUPFAM" id="SSF52540">
    <property type="entry name" value="P-loop containing nucleoside triphosphate hydrolases"/>
    <property type="match status" value="2"/>
</dbReference>
<dbReference type="SMART" id="SM00957">
    <property type="entry name" value="SecA_DEAD"/>
    <property type="match status" value="1"/>
</dbReference>
<keyword evidence="7 11" id="KW-0653">Protein transport</keyword>
<comment type="subcellular location">
    <subcellularLocation>
        <location evidence="11">Cell membrane</location>
        <topology evidence="11">Peripheral membrane protein</topology>
        <orientation evidence="11">Cytoplasmic side</orientation>
    </subcellularLocation>
    <subcellularLocation>
        <location evidence="11">Cytoplasm</location>
    </subcellularLocation>
    <subcellularLocation>
        <location evidence="1">Membrane</location>
        <topology evidence="1">Peripheral membrane protein</topology>
    </subcellularLocation>
    <text evidence="11">Distribution is 50-50.</text>
</comment>
<keyword evidence="15" id="KW-1185">Reference proteome</keyword>
<dbReference type="FunFam" id="3.40.50.300:FF:000429">
    <property type="entry name" value="Preprotein translocase subunit SecA"/>
    <property type="match status" value="1"/>
</dbReference>
<feature type="domain" description="SecA family profile" evidence="13">
    <location>
        <begin position="4"/>
        <end position="587"/>
    </location>
</feature>
<feature type="binding site" evidence="11">
    <location>
        <begin position="105"/>
        <end position="109"/>
    </location>
    <ligand>
        <name>ATP</name>
        <dbReference type="ChEBI" id="CHEBI:30616"/>
    </ligand>
</feature>
<organism evidence="14 15">
    <name type="scientific">Microlunatus kandeliicorticis</name>
    <dbReference type="NCBI Taxonomy" id="1759536"/>
    <lineage>
        <taxon>Bacteria</taxon>
        <taxon>Bacillati</taxon>
        <taxon>Actinomycetota</taxon>
        <taxon>Actinomycetes</taxon>
        <taxon>Propionibacteriales</taxon>
        <taxon>Propionibacteriaceae</taxon>
        <taxon>Microlunatus</taxon>
    </lineage>
</organism>
<dbReference type="PRINTS" id="PR00906">
    <property type="entry name" value="SECA"/>
</dbReference>
<dbReference type="GO" id="GO:0005829">
    <property type="term" value="C:cytosol"/>
    <property type="evidence" value="ECO:0007669"/>
    <property type="project" value="TreeGrafter"/>
</dbReference>
<evidence type="ECO:0000256" key="1">
    <source>
        <dbReference type="ARBA" id="ARBA00004170"/>
    </source>
</evidence>
<dbReference type="GO" id="GO:0031522">
    <property type="term" value="C:cell envelope Sec protein transport complex"/>
    <property type="evidence" value="ECO:0007669"/>
    <property type="project" value="TreeGrafter"/>
</dbReference>
<dbReference type="Gene3D" id="1.10.3060.10">
    <property type="entry name" value="Helical scaffold and wing domains of SecA"/>
    <property type="match status" value="1"/>
</dbReference>
<dbReference type="GO" id="GO:0005524">
    <property type="term" value="F:ATP binding"/>
    <property type="evidence" value="ECO:0007669"/>
    <property type="project" value="UniProtKB-UniRule"/>
</dbReference>
<dbReference type="InterPro" id="IPR026389">
    <property type="entry name" value="SecA_Actinobact-type"/>
</dbReference>
<keyword evidence="9 11" id="KW-0811">Translocation</keyword>
<dbReference type="Pfam" id="PF07517">
    <property type="entry name" value="SecA_DEAD"/>
    <property type="match status" value="1"/>
</dbReference>
<evidence type="ECO:0000256" key="5">
    <source>
        <dbReference type="ARBA" id="ARBA00022741"/>
    </source>
</evidence>
<gene>
    <name evidence="11" type="primary">secA</name>
    <name evidence="14" type="ORF">FHX74_001084</name>
</gene>
<evidence type="ECO:0000256" key="11">
    <source>
        <dbReference type="HAMAP-Rule" id="MF_01382"/>
    </source>
</evidence>
<dbReference type="NCBIfam" id="TIGR04221">
    <property type="entry name" value="SecA2_Mycobac"/>
    <property type="match status" value="1"/>
</dbReference>
<keyword evidence="6 11" id="KW-0067">ATP-binding</keyword>
<dbReference type="GO" id="GO:0005886">
    <property type="term" value="C:plasma membrane"/>
    <property type="evidence" value="ECO:0007669"/>
    <property type="project" value="UniProtKB-SubCell"/>
</dbReference>
<comment type="similarity">
    <text evidence="2 11">Belongs to the SecA family.</text>
</comment>
<dbReference type="PANTHER" id="PTHR30612">
    <property type="entry name" value="SECA INNER MEMBRANE COMPONENT OF SEC PROTEIN SECRETION SYSTEM"/>
    <property type="match status" value="1"/>
</dbReference>
<dbReference type="PROSITE" id="PS01312">
    <property type="entry name" value="SECA"/>
    <property type="match status" value="1"/>
</dbReference>
<keyword evidence="11" id="KW-0963">Cytoplasm</keyword>
<dbReference type="GO" id="GO:0006605">
    <property type="term" value="P:protein targeting"/>
    <property type="evidence" value="ECO:0007669"/>
    <property type="project" value="UniProtKB-UniRule"/>
</dbReference>
<dbReference type="CDD" id="cd18803">
    <property type="entry name" value="SF2_C_secA"/>
    <property type="match status" value="1"/>
</dbReference>
<dbReference type="HAMAP" id="MF_01382">
    <property type="entry name" value="SecA"/>
    <property type="match status" value="1"/>
</dbReference>
<dbReference type="Gene3D" id="3.40.50.300">
    <property type="entry name" value="P-loop containing nucleotide triphosphate hydrolases"/>
    <property type="match status" value="3"/>
</dbReference>
<feature type="domain" description="Helicase ATP-binding" evidence="12">
    <location>
        <begin position="89"/>
        <end position="249"/>
    </location>
</feature>
<dbReference type="InterPro" id="IPR000185">
    <property type="entry name" value="SecA"/>
</dbReference>
<dbReference type="GO" id="GO:0043952">
    <property type="term" value="P:protein transport by the Sec complex"/>
    <property type="evidence" value="ECO:0007669"/>
    <property type="project" value="TreeGrafter"/>
</dbReference>
<feature type="binding site" evidence="11">
    <location>
        <position position="493"/>
    </location>
    <ligand>
        <name>ATP</name>
        <dbReference type="ChEBI" id="CHEBI:30616"/>
    </ligand>
</feature>
<evidence type="ECO:0000256" key="3">
    <source>
        <dbReference type="ARBA" id="ARBA00022448"/>
    </source>
</evidence>
<dbReference type="InterPro" id="IPR036670">
    <property type="entry name" value="SecA_X-link_sf"/>
</dbReference>
<evidence type="ECO:0000256" key="9">
    <source>
        <dbReference type="ARBA" id="ARBA00023010"/>
    </source>
</evidence>
<comment type="function">
    <text evidence="11">Part of the Sec protein translocase complex. Interacts with the SecYEG preprotein conducting channel. Has a central role in coupling the hydrolysis of ATP to the transfer of proteins into and across the cell membrane, serving as an ATP-driven molecular motor driving the stepwise translocation of polypeptide chains across the membrane.</text>
</comment>
<accession>A0A7W3IQQ8</accession>
<dbReference type="Pfam" id="PF21090">
    <property type="entry name" value="P-loop_SecA"/>
    <property type="match status" value="1"/>
</dbReference>
<dbReference type="SUPFAM" id="SSF81886">
    <property type="entry name" value="Helical scaffold and wing domains of SecA"/>
    <property type="match status" value="1"/>
</dbReference>
<comment type="subunit">
    <text evidence="11">Monomer and homodimer. Part of the essential Sec protein translocation apparatus which comprises SecA, SecYEG and auxiliary proteins SecDF. Other proteins may also be involved.</text>
</comment>
<dbReference type="PROSITE" id="PS51192">
    <property type="entry name" value="HELICASE_ATP_BIND_1"/>
    <property type="match status" value="1"/>
</dbReference>
<dbReference type="AlphaFoldDB" id="A0A7W3IQQ8"/>
<dbReference type="InterPro" id="IPR044722">
    <property type="entry name" value="SecA_SF2_C"/>
</dbReference>
<keyword evidence="5 11" id="KW-0547">Nucleotide-binding</keyword>
<dbReference type="GO" id="GO:0017038">
    <property type="term" value="P:protein import"/>
    <property type="evidence" value="ECO:0007669"/>
    <property type="project" value="InterPro"/>
</dbReference>
<dbReference type="Pfam" id="PF01043">
    <property type="entry name" value="SecA_PP_bind"/>
    <property type="match status" value="1"/>
</dbReference>
<dbReference type="InterPro" id="IPR014001">
    <property type="entry name" value="Helicase_ATP-bd"/>
</dbReference>
<evidence type="ECO:0000256" key="8">
    <source>
        <dbReference type="ARBA" id="ARBA00022967"/>
    </source>
</evidence>
<evidence type="ECO:0000313" key="15">
    <source>
        <dbReference type="Proteomes" id="UP000523079"/>
    </source>
</evidence>
<dbReference type="InterPro" id="IPR014018">
    <property type="entry name" value="SecA_motor_DEAD"/>
</dbReference>
<evidence type="ECO:0000256" key="7">
    <source>
        <dbReference type="ARBA" id="ARBA00022927"/>
    </source>
</evidence>
<evidence type="ECO:0000259" key="12">
    <source>
        <dbReference type="PROSITE" id="PS51192"/>
    </source>
</evidence>
<keyword evidence="3 11" id="KW-0813">Transport</keyword>
<dbReference type="Proteomes" id="UP000523079">
    <property type="component" value="Unassembled WGS sequence"/>
</dbReference>
<evidence type="ECO:0000256" key="2">
    <source>
        <dbReference type="ARBA" id="ARBA00007650"/>
    </source>
</evidence>
<evidence type="ECO:0000256" key="6">
    <source>
        <dbReference type="ARBA" id="ARBA00022840"/>
    </source>
</evidence>
<keyword evidence="4 11" id="KW-1003">Cell membrane</keyword>
<dbReference type="GO" id="GO:0065002">
    <property type="term" value="P:intracellular protein transmembrane transport"/>
    <property type="evidence" value="ECO:0007669"/>
    <property type="project" value="UniProtKB-UniRule"/>
</dbReference>
<dbReference type="RefSeq" id="WP_182559094.1">
    <property type="nucleotide sequence ID" value="NZ_JACGWT010000002.1"/>
</dbReference>
<reference evidence="14 15" key="1">
    <citation type="submission" date="2020-07" db="EMBL/GenBank/DDBJ databases">
        <title>Sequencing the genomes of 1000 actinobacteria strains.</title>
        <authorList>
            <person name="Klenk H.-P."/>
        </authorList>
    </citation>
    <scope>NUCLEOTIDE SEQUENCE [LARGE SCALE GENOMIC DNA]</scope>
    <source>
        <strain evidence="14 15">DSM 100723</strain>
    </source>
</reference>
<dbReference type="GO" id="GO:0008564">
    <property type="term" value="F:protein-exporting ATPase activity"/>
    <property type="evidence" value="ECO:0007669"/>
    <property type="project" value="UniProtKB-EC"/>
</dbReference>
<dbReference type="SMART" id="SM00958">
    <property type="entry name" value="SecA_PP_bind"/>
    <property type="match status" value="1"/>
</dbReference>
<evidence type="ECO:0000256" key="10">
    <source>
        <dbReference type="ARBA" id="ARBA00023136"/>
    </source>
</evidence>
<comment type="caution">
    <text evidence="14">The sequence shown here is derived from an EMBL/GenBank/DDBJ whole genome shotgun (WGS) entry which is preliminary data.</text>
</comment>
<dbReference type="PANTHER" id="PTHR30612:SF0">
    <property type="entry name" value="CHLOROPLAST PROTEIN-TRANSPORTING ATPASE"/>
    <property type="match status" value="1"/>
</dbReference>
<dbReference type="CDD" id="cd17928">
    <property type="entry name" value="DEXDc_SecA"/>
    <property type="match status" value="1"/>
</dbReference>
<keyword evidence="10 11" id="KW-0472">Membrane</keyword>
<protein>
    <recommendedName>
        <fullName evidence="11">Protein translocase subunit SecA</fullName>
        <ecNumber evidence="11">7.4.2.8</ecNumber>
    </recommendedName>
</protein>
<feature type="binding site" evidence="11">
    <location>
        <position position="87"/>
    </location>
    <ligand>
        <name>ATP</name>
        <dbReference type="ChEBI" id="CHEBI:30616"/>
    </ligand>
</feature>